<protein>
    <recommendedName>
        <fullName evidence="5">Lipopolysaccharide biosynthesis protein</fullName>
    </recommendedName>
</protein>
<proteinExistence type="predicted"/>
<dbReference type="RefSeq" id="WP_152204317.1">
    <property type="nucleotide sequence ID" value="NZ_VUKF01000049.1"/>
</dbReference>
<keyword evidence="2" id="KW-1133">Transmembrane helix</keyword>
<comment type="caution">
    <text evidence="3">The sequence shown here is derived from an EMBL/GenBank/DDBJ whole genome shotgun (WGS) entry which is preliminary data.</text>
</comment>
<dbReference type="AlphaFoldDB" id="A0A7J5URP3"/>
<name>A0A7J5URP3_9MICO</name>
<accession>A0A7J5URP3</accession>
<keyword evidence="4" id="KW-1185">Reference proteome</keyword>
<feature type="transmembrane region" description="Helical" evidence="2">
    <location>
        <begin position="181"/>
        <end position="205"/>
    </location>
</feature>
<evidence type="ECO:0000256" key="2">
    <source>
        <dbReference type="SAM" id="Phobius"/>
    </source>
</evidence>
<dbReference type="OrthoDB" id="3695950at2"/>
<evidence type="ECO:0000256" key="1">
    <source>
        <dbReference type="SAM" id="MobiDB-lite"/>
    </source>
</evidence>
<evidence type="ECO:0008006" key="5">
    <source>
        <dbReference type="Google" id="ProtNLM"/>
    </source>
</evidence>
<keyword evidence="2" id="KW-0812">Transmembrane</keyword>
<dbReference type="EMBL" id="WHJE01000020">
    <property type="protein sequence ID" value="KAE8764891.1"/>
    <property type="molecule type" value="Genomic_DNA"/>
</dbReference>
<feature type="compositionally biased region" description="Low complexity" evidence="1">
    <location>
        <begin position="217"/>
        <end position="246"/>
    </location>
</feature>
<feature type="region of interest" description="Disordered" evidence="1">
    <location>
        <begin position="209"/>
        <end position="284"/>
    </location>
</feature>
<organism evidence="3 4">
    <name type="scientific">Georgenia thermotolerans</name>
    <dbReference type="NCBI Taxonomy" id="527326"/>
    <lineage>
        <taxon>Bacteria</taxon>
        <taxon>Bacillati</taxon>
        <taxon>Actinomycetota</taxon>
        <taxon>Actinomycetes</taxon>
        <taxon>Micrococcales</taxon>
        <taxon>Bogoriellaceae</taxon>
        <taxon>Georgenia</taxon>
    </lineage>
</organism>
<sequence length="284" mass="29024">MDLFSIVGACLRRWYVTVPLVAVAGWLALQSYKSVEPVYTASASVVVLPSLQQTAGTADQPDAAPEPENPYAGQGGAQFAAAVLGRNINSSVFRDRLGVEGLTSESVKAQKSESQPIVTIDATQSSPEAVYALLDKIAAEAAVVLDEVQESAGAPPNTHYRLAPAVPAGAVEDITPSRLRAAGAIAVVGCGVAAAAATVADLMLARRPRRARRGRHGAAAAGLPAPAGDDGPSTAKEPATAEEPATQDYRRPAPTVKGAPPAEADGAGAGRRLVRPGAATVRRP</sequence>
<evidence type="ECO:0000313" key="4">
    <source>
        <dbReference type="Proteomes" id="UP000451860"/>
    </source>
</evidence>
<keyword evidence="2" id="KW-0472">Membrane</keyword>
<evidence type="ECO:0000313" key="3">
    <source>
        <dbReference type="EMBL" id="KAE8764891.1"/>
    </source>
</evidence>
<dbReference type="Proteomes" id="UP000451860">
    <property type="component" value="Unassembled WGS sequence"/>
</dbReference>
<reference evidence="3 4" key="1">
    <citation type="submission" date="2019-10" db="EMBL/GenBank/DDBJ databases">
        <title>Georgenia wutianyii sp. nov. and Georgenia yuyongxinii sp. nov. isolated from plateau pika (Ochotona curzoniae) in the Qinghai-Tibet plateau of China.</title>
        <authorList>
            <person name="Tian Z."/>
        </authorList>
    </citation>
    <scope>NUCLEOTIDE SEQUENCE [LARGE SCALE GENOMIC DNA]</scope>
    <source>
        <strain evidence="3 4">DSM 21501</strain>
    </source>
</reference>
<gene>
    <name evidence="3" type="ORF">GB883_06700</name>
</gene>